<keyword evidence="1" id="KW-0677">Repeat</keyword>
<dbReference type="CDD" id="cd15482">
    <property type="entry name" value="Sialidase_non-viral"/>
    <property type="match status" value="1"/>
</dbReference>
<dbReference type="InterPro" id="IPR031778">
    <property type="entry name" value="Sortilin_N"/>
</dbReference>
<evidence type="ECO:0000313" key="4">
    <source>
        <dbReference type="Proteomes" id="UP000230779"/>
    </source>
</evidence>
<dbReference type="PANTHER" id="PTHR43739:SF5">
    <property type="entry name" value="EXO-ALPHA-SIALIDASE"/>
    <property type="match status" value="1"/>
</dbReference>
<name>A0A2M7RG37_9BACT</name>
<dbReference type="GO" id="GO:0010411">
    <property type="term" value="P:xyloglucan metabolic process"/>
    <property type="evidence" value="ECO:0007669"/>
    <property type="project" value="TreeGrafter"/>
</dbReference>
<dbReference type="Pfam" id="PF15902">
    <property type="entry name" value="Sortilin-Vps10"/>
    <property type="match status" value="1"/>
</dbReference>
<accession>A0A2M7RG37</accession>
<gene>
    <name evidence="3" type="ORF">COY66_06630</name>
</gene>
<comment type="caution">
    <text evidence="3">The sequence shown here is derived from an EMBL/GenBank/DDBJ whole genome shotgun (WGS) entry which is preliminary data.</text>
</comment>
<sequence length="352" mass="39140">MRKIHILIIALLVVLPLVGAGCISIRTSKTVDGGVFRSDDSGENWVQKVFIRQEKKKVISINNANIGTMVFHPDDKNIIYLGTLEDGLYRSKDRGEQWESFGLTSGSFATISIDPKTPTIVYTATGSSILKTSDDGQTWETIYLEPRNQKITSVNVDLYDPSRVFASTFAGEIIQSTDYGETWTTLSSIQLEINRLYLNPIDTRIIYAVTNGQGIYRSTNAGENWESLNTDLETHNGATIINWLDFTDKDPGILYLATNYGLFKSSNGGIDWEPITTLFSFGSVPIKTVAVNPDNQSEIWFTIGKIVHKTTDASATWKTIETVPSNRTITILEIDPENPQTLYAGTFTAKKK</sequence>
<feature type="domain" description="Sortilin N-terminal" evidence="2">
    <location>
        <begin position="172"/>
        <end position="254"/>
    </location>
</feature>
<dbReference type="PROSITE" id="PS51257">
    <property type="entry name" value="PROKAR_LIPOPROTEIN"/>
    <property type="match status" value="1"/>
</dbReference>
<dbReference type="EMBL" id="PFMD01000079">
    <property type="protein sequence ID" value="PIY95512.1"/>
    <property type="molecule type" value="Genomic_DNA"/>
</dbReference>
<organism evidence="3 4">
    <name type="scientific">Candidatus Kerfeldbacteria bacterium CG_4_10_14_0_8_um_filter_42_10</name>
    <dbReference type="NCBI Taxonomy" id="2014248"/>
    <lineage>
        <taxon>Bacteria</taxon>
        <taxon>Candidatus Kerfeldiibacteriota</taxon>
    </lineage>
</organism>
<evidence type="ECO:0000256" key="1">
    <source>
        <dbReference type="ARBA" id="ARBA00022737"/>
    </source>
</evidence>
<reference evidence="3 4" key="1">
    <citation type="submission" date="2017-09" db="EMBL/GenBank/DDBJ databases">
        <title>Depth-based differentiation of microbial function through sediment-hosted aquifers and enrichment of novel symbionts in the deep terrestrial subsurface.</title>
        <authorList>
            <person name="Probst A.J."/>
            <person name="Ladd B."/>
            <person name="Jarett J.K."/>
            <person name="Geller-Mcgrath D.E."/>
            <person name="Sieber C.M."/>
            <person name="Emerson J.B."/>
            <person name="Anantharaman K."/>
            <person name="Thomas B.C."/>
            <person name="Malmstrom R."/>
            <person name="Stieglmeier M."/>
            <person name="Klingl A."/>
            <person name="Woyke T."/>
            <person name="Ryan C.M."/>
            <person name="Banfield J.F."/>
        </authorList>
    </citation>
    <scope>NUCLEOTIDE SEQUENCE [LARGE SCALE GENOMIC DNA]</scope>
    <source>
        <strain evidence="3">CG_4_10_14_0_8_um_filter_42_10</strain>
    </source>
</reference>
<dbReference type="InterPro" id="IPR052025">
    <property type="entry name" value="Xyloglucanase_GH74"/>
</dbReference>
<evidence type="ECO:0000259" key="2">
    <source>
        <dbReference type="Pfam" id="PF15902"/>
    </source>
</evidence>
<proteinExistence type="predicted"/>
<evidence type="ECO:0000313" key="3">
    <source>
        <dbReference type="EMBL" id="PIY95512.1"/>
    </source>
</evidence>
<protein>
    <recommendedName>
        <fullName evidence="2">Sortilin N-terminal domain-containing protein</fullName>
    </recommendedName>
</protein>
<dbReference type="PANTHER" id="PTHR43739">
    <property type="entry name" value="XYLOGLUCANASE (EUROFUNG)"/>
    <property type="match status" value="1"/>
</dbReference>
<dbReference type="InterPro" id="IPR015943">
    <property type="entry name" value="WD40/YVTN_repeat-like_dom_sf"/>
</dbReference>
<dbReference type="Gene3D" id="2.130.10.10">
    <property type="entry name" value="YVTN repeat-like/Quinoprotein amine dehydrogenase"/>
    <property type="match status" value="2"/>
</dbReference>
<dbReference type="AlphaFoldDB" id="A0A2M7RG37"/>
<dbReference type="SUPFAM" id="SSF110296">
    <property type="entry name" value="Oligoxyloglucan reducing end-specific cellobiohydrolase"/>
    <property type="match status" value="2"/>
</dbReference>
<dbReference type="Proteomes" id="UP000230779">
    <property type="component" value="Unassembled WGS sequence"/>
</dbReference>